<proteinExistence type="predicted"/>
<dbReference type="SUPFAM" id="SSF102405">
    <property type="entry name" value="MCP/YpsA-like"/>
    <property type="match status" value="1"/>
</dbReference>
<dbReference type="Pfam" id="PF12694">
    <property type="entry name" value="cpYpsA"/>
    <property type="match status" value="1"/>
</dbReference>
<name>A0A7S8BDN3_9VIRU</name>
<dbReference type="KEGG" id="vg:80543570"/>
<dbReference type="InterPro" id="IPR024755">
    <property type="entry name" value="cpYpsA"/>
</dbReference>
<reference evidence="1 2" key="1">
    <citation type="submission" date="2020-09" db="EMBL/GenBank/DDBJ databases">
        <authorList>
            <person name="Zhang R."/>
            <person name="Garcia K."/>
            <person name="Ogata H."/>
        </authorList>
    </citation>
    <scope>NUCLEOTIDE SEQUENCE [LARGE SCALE GENOMIC DNA]</scope>
    <source>
        <strain evidence="2">stheno</strain>
    </source>
</reference>
<dbReference type="Proteomes" id="UP001162098">
    <property type="component" value="Segment"/>
</dbReference>
<evidence type="ECO:0000313" key="2">
    <source>
        <dbReference type="Proteomes" id="UP001162098"/>
    </source>
</evidence>
<sequence>MQRRGQHTIISGGQVGVDEGALRGAVAAGVATSGYMPKGFMRAGGPDPDFAAKYGLSETTLGKGGDADRDLQNVLACDLLVAFLLDKPLTGRGTRNTMKFAYMGKRNVKACPDHIFEHHTTPTLVHGVAGKDILVVWDLSESNWESTAATLKAILPAYTKVMFSGPMERTSPGITDLVELLVVKVFS</sequence>
<keyword evidence="2" id="KW-1185">Reference proteome</keyword>
<protein>
    <submittedName>
        <fullName evidence="1">Molybdenum cofactor carrier</fullName>
    </submittedName>
</protein>
<dbReference type="EMBL" id="MW018138">
    <property type="protein sequence ID" value="QPB44374.1"/>
    <property type="molecule type" value="Genomic_DNA"/>
</dbReference>
<organism evidence="1 2">
    <name type="scientific">Medusavirus stheno T3</name>
    <dbReference type="NCBI Taxonomy" id="3069717"/>
    <lineage>
        <taxon>Viruses</taxon>
        <taxon>Varidnaviria</taxon>
        <taxon>Bamfordvirae</taxon>
        <taxon>Nucleocytoviricota</taxon>
        <taxon>Megaviricetes</taxon>
        <taxon>Mamonoviridae</taxon>
        <taxon>Medusavirus</taxon>
        <taxon>Medusavirus sthenus</taxon>
    </lineage>
</organism>
<evidence type="ECO:0000313" key="1">
    <source>
        <dbReference type="EMBL" id="QPB44374.1"/>
    </source>
</evidence>
<accession>A0A7S8BDN3</accession>
<dbReference type="Gene3D" id="3.40.50.450">
    <property type="match status" value="1"/>
</dbReference>